<evidence type="ECO:0000256" key="1">
    <source>
        <dbReference type="ARBA" id="ARBA00007317"/>
    </source>
</evidence>
<comment type="cofactor">
    <cofactor evidence="8">
        <name>(R)-lipoate</name>
        <dbReference type="ChEBI" id="CHEBI:83088"/>
    </cofactor>
    <text evidence="8">Binds 2 lipoyl cofactors covalently.</text>
</comment>
<dbReference type="Pfam" id="PF02817">
    <property type="entry name" value="E3_binding"/>
    <property type="match status" value="1"/>
</dbReference>
<dbReference type="EC" id="2.3.1.12" evidence="8"/>
<evidence type="ECO:0000256" key="2">
    <source>
        <dbReference type="ARBA" id="ARBA00011484"/>
    </source>
</evidence>
<dbReference type="InterPro" id="IPR023213">
    <property type="entry name" value="CAT-like_dom_sf"/>
</dbReference>
<dbReference type="AlphaFoldDB" id="A0A2P8GGY7"/>
<evidence type="ECO:0000313" key="13">
    <source>
        <dbReference type="Proteomes" id="UP000240978"/>
    </source>
</evidence>
<reference evidence="12 13" key="1">
    <citation type="submission" date="2018-03" db="EMBL/GenBank/DDBJ databases">
        <title>Genomic Encyclopedia of Archaeal and Bacterial Type Strains, Phase II (KMG-II): from individual species to whole genera.</title>
        <authorList>
            <person name="Goeker M."/>
        </authorList>
    </citation>
    <scope>NUCLEOTIDE SEQUENCE [LARGE SCALE GENOMIC DNA]</scope>
    <source>
        <strain evidence="12 13">DSM 18107</strain>
    </source>
</reference>
<evidence type="ECO:0000256" key="8">
    <source>
        <dbReference type="RuleBase" id="RU361137"/>
    </source>
</evidence>
<dbReference type="PROSITE" id="PS00189">
    <property type="entry name" value="LIPOYL"/>
    <property type="match status" value="2"/>
</dbReference>
<dbReference type="InterPro" id="IPR036625">
    <property type="entry name" value="E3-bd_dom_sf"/>
</dbReference>
<keyword evidence="12" id="KW-0670">Pyruvate</keyword>
<keyword evidence="13" id="KW-1185">Reference proteome</keyword>
<dbReference type="InterPro" id="IPR001078">
    <property type="entry name" value="2-oxoacid_DH_actylTfrase"/>
</dbReference>
<dbReference type="FunFam" id="3.30.559.10:FF:000003">
    <property type="entry name" value="Acetyltransferase component of pyruvate dehydrogenase complex"/>
    <property type="match status" value="1"/>
</dbReference>
<feature type="domain" description="Lipoyl-binding" evidence="10">
    <location>
        <begin position="131"/>
        <end position="206"/>
    </location>
</feature>
<name>A0A2P8GGY7_9BACT</name>
<protein>
    <recommendedName>
        <fullName evidence="8">Acetyltransferase component of pyruvate dehydrogenase complex</fullName>
        <ecNumber evidence="8">2.3.1.12</ecNumber>
    </recommendedName>
</protein>
<accession>A0A2P8GGY7</accession>
<evidence type="ECO:0000256" key="9">
    <source>
        <dbReference type="SAM" id="MobiDB-lite"/>
    </source>
</evidence>
<dbReference type="InterPro" id="IPR011053">
    <property type="entry name" value="Single_hybrid_motif"/>
</dbReference>
<feature type="compositionally biased region" description="Low complexity" evidence="9">
    <location>
        <begin position="225"/>
        <end position="248"/>
    </location>
</feature>
<feature type="region of interest" description="Disordered" evidence="9">
    <location>
        <begin position="86"/>
        <end position="115"/>
    </location>
</feature>
<dbReference type="Gene3D" id="3.30.559.10">
    <property type="entry name" value="Chloramphenicol acetyltransferase-like domain"/>
    <property type="match status" value="1"/>
</dbReference>
<dbReference type="Gene3D" id="2.40.50.100">
    <property type="match status" value="2"/>
</dbReference>
<dbReference type="SUPFAM" id="SSF47005">
    <property type="entry name" value="Peripheral subunit-binding domain of 2-oxo acid dehydrogenase complex"/>
    <property type="match status" value="1"/>
</dbReference>
<dbReference type="GO" id="GO:0045254">
    <property type="term" value="C:pyruvate dehydrogenase complex"/>
    <property type="evidence" value="ECO:0007669"/>
    <property type="project" value="UniProtKB-UniRule"/>
</dbReference>
<dbReference type="Pfam" id="PF00198">
    <property type="entry name" value="2-oxoacid_dh"/>
    <property type="match status" value="1"/>
</dbReference>
<dbReference type="CDD" id="cd06849">
    <property type="entry name" value="lipoyl_domain"/>
    <property type="match status" value="2"/>
</dbReference>
<dbReference type="InterPro" id="IPR003016">
    <property type="entry name" value="2-oxoA_DH_lipoyl-BS"/>
</dbReference>
<dbReference type="GO" id="GO:0006086">
    <property type="term" value="P:pyruvate decarboxylation to acetyl-CoA"/>
    <property type="evidence" value="ECO:0007669"/>
    <property type="project" value="InterPro"/>
</dbReference>
<dbReference type="Gene3D" id="4.10.320.10">
    <property type="entry name" value="E3-binding domain"/>
    <property type="match status" value="1"/>
</dbReference>
<evidence type="ECO:0000259" key="10">
    <source>
        <dbReference type="PROSITE" id="PS50968"/>
    </source>
</evidence>
<organism evidence="12 13">
    <name type="scientific">Chitinophaga ginsengisoli</name>
    <dbReference type="NCBI Taxonomy" id="363837"/>
    <lineage>
        <taxon>Bacteria</taxon>
        <taxon>Pseudomonadati</taxon>
        <taxon>Bacteroidota</taxon>
        <taxon>Chitinophagia</taxon>
        <taxon>Chitinophagales</taxon>
        <taxon>Chitinophagaceae</taxon>
        <taxon>Chitinophaga</taxon>
    </lineage>
</organism>
<evidence type="ECO:0000256" key="3">
    <source>
        <dbReference type="ARBA" id="ARBA00022679"/>
    </source>
</evidence>
<proteinExistence type="inferred from homology"/>
<dbReference type="EMBL" id="PYGK01000003">
    <property type="protein sequence ID" value="PSL33244.1"/>
    <property type="molecule type" value="Genomic_DNA"/>
</dbReference>
<evidence type="ECO:0000259" key="11">
    <source>
        <dbReference type="PROSITE" id="PS51826"/>
    </source>
</evidence>
<keyword evidence="4 8" id="KW-0450">Lipoyl</keyword>
<dbReference type="SUPFAM" id="SSF51230">
    <property type="entry name" value="Single hybrid motif"/>
    <property type="match status" value="2"/>
</dbReference>
<feature type="region of interest" description="Disordered" evidence="9">
    <location>
        <begin position="225"/>
        <end position="260"/>
    </location>
</feature>
<evidence type="ECO:0000256" key="4">
    <source>
        <dbReference type="ARBA" id="ARBA00022823"/>
    </source>
</evidence>
<dbReference type="PANTHER" id="PTHR23151:SF90">
    <property type="entry name" value="DIHYDROLIPOYLLYSINE-RESIDUE ACETYLTRANSFERASE COMPONENT OF PYRUVATE DEHYDROGENASE COMPLEX, MITOCHONDRIAL-RELATED"/>
    <property type="match status" value="1"/>
</dbReference>
<dbReference type="InterPro" id="IPR045257">
    <property type="entry name" value="E2/Pdx1"/>
</dbReference>
<dbReference type="InterPro" id="IPR004167">
    <property type="entry name" value="PSBD"/>
</dbReference>
<comment type="subunit">
    <text evidence="2">Forms a 24-polypeptide structural core with octahedral symmetry.</text>
</comment>
<feature type="domain" description="Lipoyl-binding" evidence="10">
    <location>
        <begin position="2"/>
        <end position="77"/>
    </location>
</feature>
<sequence length="546" mass="57005">MAEVIRMPLLSDTMTEGVIAEWHKKVGDTVKADDVIAEVETDKATMEVMGYVEGTLLYIGVEKGKAAKVNEIIAIVGKPGEDYKSLLGGGNNNGQAAPEAKPAAQEAPAPAAAPAASSADSAAAAEALKNATVIRMPLLSDTMTEGKIVAWNKKVGDTVKSDDVLAEVETDKATMEVIGYADGELLYVGVKEGDAAKVNGIIAIVGKKGTNVDAILAAEGTGGAKPAAQAAPTATPAASAAPAATPEASESKDGRVKASPLAKKIAEEKGIDINKVTGSGDGGRIVKKDIDSYVPSAAPAAAKPGAAPAAKAPAFAPAGQEGYTDVQLSQMRKVIAKRLSESKFSAPHFYLKVDINMDKAIEARKAINEVSPVKISFNDMVIKAAALALRQHPDVNSSWMGDFIRQNHHIHIGSAVAIEDGLIVPVIRFADQKSLSQIAGDAKELYDKAKNKKLQPQDFSGNTFTISNLGMMGIDEFTAIINPPDSAILAVGGIKETVVSEKGQFKVVNIMKLTLSCDHRSVDGAVGARFLATLKSYLENPVTMLV</sequence>
<dbReference type="InterPro" id="IPR000089">
    <property type="entry name" value="Biotin_lipoyl"/>
</dbReference>
<dbReference type="PROSITE" id="PS51826">
    <property type="entry name" value="PSBD"/>
    <property type="match status" value="1"/>
</dbReference>
<dbReference type="OrthoDB" id="9805770at2"/>
<evidence type="ECO:0000313" key="12">
    <source>
        <dbReference type="EMBL" id="PSL33244.1"/>
    </source>
</evidence>
<dbReference type="PROSITE" id="PS50968">
    <property type="entry name" value="BIOTINYL_LIPOYL"/>
    <property type="match status" value="2"/>
</dbReference>
<evidence type="ECO:0000256" key="6">
    <source>
        <dbReference type="ARBA" id="ARBA00025211"/>
    </source>
</evidence>
<keyword evidence="3 8" id="KW-0808">Transferase</keyword>
<evidence type="ECO:0000256" key="7">
    <source>
        <dbReference type="ARBA" id="ARBA00048370"/>
    </source>
</evidence>
<dbReference type="RefSeq" id="WP_106601572.1">
    <property type="nucleotide sequence ID" value="NZ_PYGK01000003.1"/>
</dbReference>
<comment type="catalytic activity">
    <reaction evidence="7 8">
        <text>N(6)-[(R)-dihydrolipoyl]-L-lysyl-[protein] + acetyl-CoA = N(6)-[(R)-S(8)-acetyldihydrolipoyl]-L-lysyl-[protein] + CoA</text>
        <dbReference type="Rhea" id="RHEA:17017"/>
        <dbReference type="Rhea" id="RHEA-COMP:10475"/>
        <dbReference type="Rhea" id="RHEA-COMP:10478"/>
        <dbReference type="ChEBI" id="CHEBI:57287"/>
        <dbReference type="ChEBI" id="CHEBI:57288"/>
        <dbReference type="ChEBI" id="CHEBI:83100"/>
        <dbReference type="ChEBI" id="CHEBI:83111"/>
        <dbReference type="EC" id="2.3.1.12"/>
    </reaction>
</comment>
<dbReference type="Proteomes" id="UP000240978">
    <property type="component" value="Unassembled WGS sequence"/>
</dbReference>
<gene>
    <name evidence="12" type="ORF">CLV42_103226</name>
</gene>
<dbReference type="GO" id="GO:0004742">
    <property type="term" value="F:dihydrolipoyllysine-residue acetyltransferase activity"/>
    <property type="evidence" value="ECO:0007669"/>
    <property type="project" value="UniProtKB-UniRule"/>
</dbReference>
<comment type="function">
    <text evidence="6">The pyruvate dehydrogenase complex catalyzes the overall conversion of pyruvate to acetyl-CoA and CO(2). It contains multiple copies of three enzymatic components: pyruvate dehydrogenase (E1), dihydrolipoamide acetyltransferase (E2) and lipoamide dehydrogenase (E3).</text>
</comment>
<keyword evidence="5 8" id="KW-0012">Acyltransferase</keyword>
<dbReference type="Pfam" id="PF00364">
    <property type="entry name" value="Biotin_lipoyl"/>
    <property type="match status" value="2"/>
</dbReference>
<dbReference type="InterPro" id="IPR006257">
    <property type="entry name" value="LAT1"/>
</dbReference>
<evidence type="ECO:0000256" key="5">
    <source>
        <dbReference type="ARBA" id="ARBA00023315"/>
    </source>
</evidence>
<dbReference type="NCBIfam" id="TIGR01349">
    <property type="entry name" value="PDHac_trf_mito"/>
    <property type="match status" value="1"/>
</dbReference>
<dbReference type="SUPFAM" id="SSF52777">
    <property type="entry name" value="CoA-dependent acyltransferases"/>
    <property type="match status" value="1"/>
</dbReference>
<feature type="compositionally biased region" description="Low complexity" evidence="9">
    <location>
        <begin position="93"/>
        <end position="115"/>
    </location>
</feature>
<feature type="domain" description="Peripheral subunit-binding (PSBD)" evidence="11">
    <location>
        <begin position="257"/>
        <end position="294"/>
    </location>
</feature>
<comment type="similarity">
    <text evidence="1 8">Belongs to the 2-oxoacid dehydrogenase family.</text>
</comment>
<comment type="caution">
    <text evidence="12">The sequence shown here is derived from an EMBL/GenBank/DDBJ whole genome shotgun (WGS) entry which is preliminary data.</text>
</comment>
<dbReference type="PANTHER" id="PTHR23151">
    <property type="entry name" value="DIHYDROLIPOAMIDE ACETYL/SUCCINYL-TRANSFERASE-RELATED"/>
    <property type="match status" value="1"/>
</dbReference>